<name>A0A845A3Q9_9SPHN</name>
<proteinExistence type="predicted"/>
<gene>
    <name evidence="1" type="ORF">GRI62_11805</name>
</gene>
<keyword evidence="2" id="KW-1185">Reference proteome</keyword>
<protein>
    <submittedName>
        <fullName evidence="1">Uncharacterized protein</fullName>
    </submittedName>
</protein>
<sequence>MNIFEETIENDTAPATVTIDGDAYMMALTLLEESECPNAQYVRMKLRGAIVD</sequence>
<dbReference type="Proteomes" id="UP000460626">
    <property type="component" value="Unassembled WGS sequence"/>
</dbReference>
<accession>A0A845A3Q9</accession>
<evidence type="ECO:0000313" key="1">
    <source>
        <dbReference type="EMBL" id="MXO94280.1"/>
    </source>
</evidence>
<comment type="caution">
    <text evidence="1">The sequence shown here is derived from an EMBL/GenBank/DDBJ whole genome shotgun (WGS) entry which is preliminary data.</text>
</comment>
<dbReference type="RefSeq" id="WP_160731874.1">
    <property type="nucleotide sequence ID" value="NZ_BMJK01000002.1"/>
</dbReference>
<reference evidence="1 2" key="1">
    <citation type="submission" date="2019-12" db="EMBL/GenBank/DDBJ databases">
        <title>Genomic-based taxomic classification of the family Erythrobacteraceae.</title>
        <authorList>
            <person name="Xu L."/>
        </authorList>
    </citation>
    <scope>NUCLEOTIDE SEQUENCE [LARGE SCALE GENOMIC DNA]</scope>
    <source>
        <strain evidence="1 2">RC4-10-4</strain>
    </source>
</reference>
<evidence type="ECO:0000313" key="2">
    <source>
        <dbReference type="Proteomes" id="UP000460626"/>
    </source>
</evidence>
<dbReference type="AlphaFoldDB" id="A0A845A3Q9"/>
<dbReference type="EMBL" id="WTYH01000001">
    <property type="protein sequence ID" value="MXO94280.1"/>
    <property type="molecule type" value="Genomic_DNA"/>
</dbReference>
<organism evidence="1 2">
    <name type="scientific">Aurantiacibacter arachoides</name>
    <dbReference type="NCBI Taxonomy" id="1850444"/>
    <lineage>
        <taxon>Bacteria</taxon>
        <taxon>Pseudomonadati</taxon>
        <taxon>Pseudomonadota</taxon>
        <taxon>Alphaproteobacteria</taxon>
        <taxon>Sphingomonadales</taxon>
        <taxon>Erythrobacteraceae</taxon>
        <taxon>Aurantiacibacter</taxon>
    </lineage>
</organism>